<feature type="signal peptide" evidence="2">
    <location>
        <begin position="1"/>
        <end position="30"/>
    </location>
</feature>
<feature type="compositionally biased region" description="Basic and acidic residues" evidence="1">
    <location>
        <begin position="184"/>
        <end position="193"/>
    </location>
</feature>
<proteinExistence type="predicted"/>
<name>A0AAV9XVE1_9CRYT</name>
<organism evidence="3 4">
    <name type="scientific">Cryptosporidium xiaoi</name>
    <dbReference type="NCBI Taxonomy" id="659607"/>
    <lineage>
        <taxon>Eukaryota</taxon>
        <taxon>Sar</taxon>
        <taxon>Alveolata</taxon>
        <taxon>Apicomplexa</taxon>
        <taxon>Conoidasida</taxon>
        <taxon>Coccidia</taxon>
        <taxon>Eucoccidiorida</taxon>
        <taxon>Eimeriorina</taxon>
        <taxon>Cryptosporidiidae</taxon>
        <taxon>Cryptosporidium</taxon>
    </lineage>
</organism>
<accession>A0AAV9XVE1</accession>
<feature type="compositionally biased region" description="Pro residues" evidence="1">
    <location>
        <begin position="48"/>
        <end position="62"/>
    </location>
</feature>
<feature type="compositionally biased region" description="Acidic residues" evidence="1">
    <location>
        <begin position="194"/>
        <end position="203"/>
    </location>
</feature>
<evidence type="ECO:0000256" key="2">
    <source>
        <dbReference type="SAM" id="SignalP"/>
    </source>
</evidence>
<evidence type="ECO:0000313" key="3">
    <source>
        <dbReference type="EMBL" id="KAK6588728.1"/>
    </source>
</evidence>
<keyword evidence="2" id="KW-0732">Signal</keyword>
<evidence type="ECO:0000313" key="4">
    <source>
        <dbReference type="Proteomes" id="UP001311799"/>
    </source>
</evidence>
<dbReference type="Proteomes" id="UP001311799">
    <property type="component" value="Unassembled WGS sequence"/>
</dbReference>
<comment type="caution">
    <text evidence="3">The sequence shown here is derived from an EMBL/GenBank/DDBJ whole genome shotgun (WGS) entry which is preliminary data.</text>
</comment>
<dbReference type="EMBL" id="JAWDEY010000028">
    <property type="protein sequence ID" value="KAK6588728.1"/>
    <property type="molecule type" value="Genomic_DNA"/>
</dbReference>
<feature type="region of interest" description="Disordered" evidence="1">
    <location>
        <begin position="36"/>
        <end position="74"/>
    </location>
</feature>
<sequence>MKLYSLLILLLSLVSLLSLSGTLLLTTVNGEEMISNESEQVRRAPDVPVSPSPSPSPSPLPSPSASASPSRSLPLGGAALSHVPTLTDVKQEMAEVEHYQQFLMDLKSKIASGALKSEFGSSHPDVLLPTIGDIDKEYSTGVDYMAHLKKLANRIESGEKLNPDEFKLQSASESESDSAEDGSEDRTQARIDADADDDDDDEEKFLVMMAGDDDDHHHHDDMHIWCSSHL</sequence>
<feature type="compositionally biased region" description="Low complexity" evidence="1">
    <location>
        <begin position="63"/>
        <end position="74"/>
    </location>
</feature>
<feature type="chain" id="PRO_5043732100" evidence="2">
    <location>
        <begin position="31"/>
        <end position="230"/>
    </location>
</feature>
<reference evidence="3 4" key="1">
    <citation type="submission" date="2023-10" db="EMBL/GenBank/DDBJ databases">
        <title>Comparative genomics analysis reveals potential genetic determinants of host preference in Cryptosporidium xiaoi.</title>
        <authorList>
            <person name="Xiao L."/>
            <person name="Li J."/>
        </authorList>
    </citation>
    <scope>NUCLEOTIDE SEQUENCE [LARGE SCALE GENOMIC DNA]</scope>
    <source>
        <strain evidence="3 4">52996</strain>
    </source>
</reference>
<feature type="non-terminal residue" evidence="3">
    <location>
        <position position="230"/>
    </location>
</feature>
<feature type="compositionally biased region" description="Acidic residues" evidence="1">
    <location>
        <begin position="174"/>
        <end position="183"/>
    </location>
</feature>
<dbReference type="AlphaFoldDB" id="A0AAV9XVE1"/>
<keyword evidence="4" id="KW-1185">Reference proteome</keyword>
<evidence type="ECO:0000256" key="1">
    <source>
        <dbReference type="SAM" id="MobiDB-lite"/>
    </source>
</evidence>
<gene>
    <name evidence="3" type="ORF">RS030_353723</name>
</gene>
<protein>
    <submittedName>
        <fullName evidence="3">Uncharacterized protein</fullName>
    </submittedName>
</protein>
<feature type="region of interest" description="Disordered" evidence="1">
    <location>
        <begin position="162"/>
        <end position="203"/>
    </location>
</feature>